<dbReference type="PANTHER" id="PTHR15428:SF0">
    <property type="entry name" value="ENDOTHELIAL CELL-SPECIFIC MOLECULE 1"/>
    <property type="match status" value="1"/>
</dbReference>
<gene>
    <name evidence="4" type="primary">ESM1</name>
</gene>
<dbReference type="FunCoup" id="A0A6P5L393">
    <property type="interactions" value="37"/>
</dbReference>
<evidence type="ECO:0000313" key="3">
    <source>
        <dbReference type="Proteomes" id="UP000515140"/>
    </source>
</evidence>
<dbReference type="InterPro" id="IPR000867">
    <property type="entry name" value="IGFBP-like"/>
</dbReference>
<dbReference type="GO" id="GO:0008284">
    <property type="term" value="P:positive regulation of cell population proliferation"/>
    <property type="evidence" value="ECO:0007669"/>
    <property type="project" value="Ensembl"/>
</dbReference>
<dbReference type="InParanoid" id="A0A6P5L393"/>
<dbReference type="GO" id="GO:0002040">
    <property type="term" value="P:sprouting angiogenesis"/>
    <property type="evidence" value="ECO:0007669"/>
    <property type="project" value="Ensembl"/>
</dbReference>
<reference evidence="4" key="1">
    <citation type="submission" date="2025-08" db="UniProtKB">
        <authorList>
            <consortium name="RefSeq"/>
        </authorList>
    </citation>
    <scope>IDENTIFICATION</scope>
    <source>
        <tissue evidence="4">Spleen</tissue>
    </source>
</reference>
<dbReference type="AlphaFoldDB" id="A0A6P5L393"/>
<dbReference type="InterPro" id="IPR009030">
    <property type="entry name" value="Growth_fac_rcpt_cys_sf"/>
</dbReference>
<keyword evidence="3" id="KW-1185">Reference proteome</keyword>
<proteinExistence type="predicted"/>
<feature type="domain" description="IGFBP N-terminal" evidence="2">
    <location>
        <begin position="84"/>
        <end position="162"/>
    </location>
</feature>
<protein>
    <submittedName>
        <fullName evidence="4">Endothelial cell-specific molecule 1</fullName>
    </submittedName>
</protein>
<dbReference type="SMART" id="SM00121">
    <property type="entry name" value="IB"/>
    <property type="match status" value="1"/>
</dbReference>
<dbReference type="GO" id="GO:0005171">
    <property type="term" value="F:hepatocyte growth factor receptor binding"/>
    <property type="evidence" value="ECO:0007669"/>
    <property type="project" value="Ensembl"/>
</dbReference>
<sequence>MTAKRAGNPAYKTHPLVARCSTTSLILGVCTPQRGPRSFKLRVRLGSQPRCAPAGESAMKGLWLLLTTLLIPAHLEAAGGSNKYAVDCPAQCDPNHCKSSQNCKQTVLDDCGCCRVCAAYLGGNCYRTVSGMDGAKCGPGLYCHFSNQEDSFGEEFGICKECPYGTYGMGCKQTCRCSSGICDKVTGKCLKFHFFQASRPSKRRLVPSSDRDMASGDGNAVRDQFVKSSAAHPPVTKWLKPR</sequence>
<evidence type="ECO:0000256" key="1">
    <source>
        <dbReference type="ARBA" id="ARBA00023157"/>
    </source>
</evidence>
<dbReference type="PROSITE" id="PS51323">
    <property type="entry name" value="IGFBP_N_2"/>
    <property type="match status" value="1"/>
</dbReference>
<accession>A0A6P5L393</accession>
<name>A0A6P5L393_PHACI</name>
<dbReference type="RefSeq" id="XP_020852810.1">
    <property type="nucleotide sequence ID" value="XM_020997151.1"/>
</dbReference>
<dbReference type="Pfam" id="PF00219">
    <property type="entry name" value="IGFBP"/>
    <property type="match status" value="1"/>
</dbReference>
<dbReference type="PANTHER" id="PTHR15428">
    <property type="entry name" value="ENDOTHELIAL CELL-SPECIFIC MOLECULE 1 ESM-1"/>
    <property type="match status" value="1"/>
</dbReference>
<dbReference type="GO" id="GO:0005178">
    <property type="term" value="F:integrin binding"/>
    <property type="evidence" value="ECO:0007669"/>
    <property type="project" value="Ensembl"/>
</dbReference>
<dbReference type="KEGG" id="pcw:110215561"/>
<dbReference type="Proteomes" id="UP000515140">
    <property type="component" value="Unplaced"/>
</dbReference>
<dbReference type="SUPFAM" id="SSF57184">
    <property type="entry name" value="Growth factor receptor domain"/>
    <property type="match status" value="1"/>
</dbReference>
<dbReference type="GO" id="GO:1902204">
    <property type="term" value="P:positive regulation of hepatocyte growth factor receptor signaling pathway"/>
    <property type="evidence" value="ECO:0007669"/>
    <property type="project" value="Ensembl"/>
</dbReference>
<evidence type="ECO:0000313" key="4">
    <source>
        <dbReference type="RefSeq" id="XP_020852810.1"/>
    </source>
</evidence>
<dbReference type="InterPro" id="IPR038850">
    <property type="entry name" value="ESM1"/>
</dbReference>
<dbReference type="CTD" id="11082"/>
<keyword evidence="1" id="KW-1015">Disulfide bond</keyword>
<dbReference type="Gene3D" id="4.10.40.20">
    <property type="match status" value="1"/>
</dbReference>
<organism evidence="3 4">
    <name type="scientific">Phascolarctos cinereus</name>
    <name type="common">Koala</name>
    <dbReference type="NCBI Taxonomy" id="38626"/>
    <lineage>
        <taxon>Eukaryota</taxon>
        <taxon>Metazoa</taxon>
        <taxon>Chordata</taxon>
        <taxon>Craniata</taxon>
        <taxon>Vertebrata</taxon>
        <taxon>Euteleostomi</taxon>
        <taxon>Mammalia</taxon>
        <taxon>Metatheria</taxon>
        <taxon>Diprotodontia</taxon>
        <taxon>Phascolarctidae</taxon>
        <taxon>Phascolarctos</taxon>
    </lineage>
</organism>
<evidence type="ECO:0000259" key="2">
    <source>
        <dbReference type="PROSITE" id="PS51323"/>
    </source>
</evidence>
<dbReference type="GeneID" id="110215561"/>
<dbReference type="GO" id="GO:0005576">
    <property type="term" value="C:extracellular region"/>
    <property type="evidence" value="ECO:0007669"/>
    <property type="project" value="InterPro"/>
</dbReference>